<name>A0ABU0E9K6_9CELL</name>
<dbReference type="EMBL" id="JAUSVB010000001">
    <property type="protein sequence ID" value="MDQ0371923.1"/>
    <property type="molecule type" value="Genomic_DNA"/>
</dbReference>
<reference evidence="3 4" key="1">
    <citation type="submission" date="2023-07" db="EMBL/GenBank/DDBJ databases">
        <title>Sorghum-associated microbial communities from plants grown in Nebraska, USA.</title>
        <authorList>
            <person name="Schachtman D."/>
        </authorList>
    </citation>
    <scope>NUCLEOTIDE SEQUENCE [LARGE SCALE GENOMIC DNA]</scope>
    <source>
        <strain evidence="3 4">BE332</strain>
    </source>
</reference>
<dbReference type="RefSeq" id="WP_307489084.1">
    <property type="nucleotide sequence ID" value="NZ_JAUSVB010000001.1"/>
</dbReference>
<sequence>MISLLLAVPAPSPSPSDVTIDGTPLGSPGFLGFVFTFALAIAVVFLFLSLTKQLRIVDRRAKALGLDDDASDDEVDDRTARPHADLGFVDAGPGGPDLEVDADVEVAPRDVLPDDEPQDPGASR</sequence>
<evidence type="ECO:0000256" key="1">
    <source>
        <dbReference type="SAM" id="MobiDB-lite"/>
    </source>
</evidence>
<gene>
    <name evidence="3" type="ORF">J2X26_000220</name>
</gene>
<comment type="caution">
    <text evidence="3">The sequence shown here is derived from an EMBL/GenBank/DDBJ whole genome shotgun (WGS) entry which is preliminary data.</text>
</comment>
<evidence type="ECO:0000313" key="3">
    <source>
        <dbReference type="EMBL" id="MDQ0371923.1"/>
    </source>
</evidence>
<feature type="transmembrane region" description="Helical" evidence="2">
    <location>
        <begin position="32"/>
        <end position="50"/>
    </location>
</feature>
<protein>
    <submittedName>
        <fullName evidence="3">Uncharacterized protein</fullName>
    </submittedName>
</protein>
<feature type="compositionally biased region" description="Acidic residues" evidence="1">
    <location>
        <begin position="67"/>
        <end position="76"/>
    </location>
</feature>
<evidence type="ECO:0000256" key="2">
    <source>
        <dbReference type="SAM" id="Phobius"/>
    </source>
</evidence>
<keyword evidence="2" id="KW-0812">Transmembrane</keyword>
<evidence type="ECO:0000313" key="4">
    <source>
        <dbReference type="Proteomes" id="UP001239626"/>
    </source>
</evidence>
<keyword evidence="2" id="KW-1133">Transmembrane helix</keyword>
<feature type="region of interest" description="Disordered" evidence="1">
    <location>
        <begin position="67"/>
        <end position="100"/>
    </location>
</feature>
<proteinExistence type="predicted"/>
<keyword evidence="2" id="KW-0472">Membrane</keyword>
<dbReference type="Proteomes" id="UP001239626">
    <property type="component" value="Unassembled WGS sequence"/>
</dbReference>
<keyword evidence="4" id="KW-1185">Reference proteome</keyword>
<organism evidence="3 4">
    <name type="scientific">Cellulomonas humilata</name>
    <dbReference type="NCBI Taxonomy" id="144055"/>
    <lineage>
        <taxon>Bacteria</taxon>
        <taxon>Bacillati</taxon>
        <taxon>Actinomycetota</taxon>
        <taxon>Actinomycetes</taxon>
        <taxon>Micrococcales</taxon>
        <taxon>Cellulomonadaceae</taxon>
        <taxon>Cellulomonas</taxon>
    </lineage>
</organism>
<accession>A0ABU0E9K6</accession>